<accession>M1VA17</accession>
<dbReference type="AlphaFoldDB" id="M1VA17"/>
<dbReference type="KEGG" id="cme:CYME_CMB066C"/>
<dbReference type="OrthoDB" id="10607867at2759"/>
<organism evidence="2 3">
    <name type="scientific">Cyanidioschyzon merolae (strain NIES-3377 / 10D)</name>
    <name type="common">Unicellular red alga</name>
    <dbReference type="NCBI Taxonomy" id="280699"/>
    <lineage>
        <taxon>Eukaryota</taxon>
        <taxon>Rhodophyta</taxon>
        <taxon>Bangiophyceae</taxon>
        <taxon>Cyanidiales</taxon>
        <taxon>Cyanidiaceae</taxon>
        <taxon>Cyanidioschyzon</taxon>
    </lineage>
</organism>
<dbReference type="Gramene" id="CMB066CT">
    <property type="protein sequence ID" value="CMB066CT"/>
    <property type="gene ID" value="CMB066C"/>
</dbReference>
<name>M1VA17_CYAM1</name>
<keyword evidence="3" id="KW-1185">Reference proteome</keyword>
<proteinExistence type="predicted"/>
<feature type="region of interest" description="Disordered" evidence="1">
    <location>
        <begin position="597"/>
        <end position="622"/>
    </location>
</feature>
<reference evidence="2 3" key="1">
    <citation type="journal article" date="2004" name="Nature">
        <title>Genome sequence of the ultrasmall unicellular red alga Cyanidioschyzon merolae 10D.</title>
        <authorList>
            <person name="Matsuzaki M."/>
            <person name="Misumi O."/>
            <person name="Shin-i T."/>
            <person name="Maruyama S."/>
            <person name="Takahara M."/>
            <person name="Miyagishima S."/>
            <person name="Mori T."/>
            <person name="Nishida K."/>
            <person name="Yagisawa F."/>
            <person name="Nishida K."/>
            <person name="Yoshida Y."/>
            <person name="Nishimura Y."/>
            <person name="Nakao S."/>
            <person name="Kobayashi T."/>
            <person name="Momoyama Y."/>
            <person name="Higashiyama T."/>
            <person name="Minoda A."/>
            <person name="Sano M."/>
            <person name="Nomoto H."/>
            <person name="Oishi K."/>
            <person name="Hayashi H."/>
            <person name="Ohta F."/>
            <person name="Nishizaka S."/>
            <person name="Haga S."/>
            <person name="Miura S."/>
            <person name="Morishita T."/>
            <person name="Kabeya Y."/>
            <person name="Terasawa K."/>
            <person name="Suzuki Y."/>
            <person name="Ishii Y."/>
            <person name="Asakawa S."/>
            <person name="Takano H."/>
            <person name="Ohta N."/>
            <person name="Kuroiwa H."/>
            <person name="Tanaka K."/>
            <person name="Shimizu N."/>
            <person name="Sugano S."/>
            <person name="Sato N."/>
            <person name="Nozaki H."/>
            <person name="Ogasawara N."/>
            <person name="Kohara Y."/>
            <person name="Kuroiwa T."/>
        </authorList>
    </citation>
    <scope>NUCLEOTIDE SEQUENCE [LARGE SCALE GENOMIC DNA]</scope>
    <source>
        <strain evidence="2 3">10D</strain>
    </source>
</reference>
<evidence type="ECO:0000256" key="1">
    <source>
        <dbReference type="SAM" id="MobiDB-lite"/>
    </source>
</evidence>
<reference evidence="2 3" key="2">
    <citation type="journal article" date="2007" name="BMC Biol.">
        <title>A 100%-complete sequence reveals unusually simple genomic features in the hot-spring red alga Cyanidioschyzon merolae.</title>
        <authorList>
            <person name="Nozaki H."/>
            <person name="Takano H."/>
            <person name="Misumi O."/>
            <person name="Terasawa K."/>
            <person name="Matsuzaki M."/>
            <person name="Maruyama S."/>
            <person name="Nishida K."/>
            <person name="Yagisawa F."/>
            <person name="Yoshida Y."/>
            <person name="Fujiwara T."/>
            <person name="Takio S."/>
            <person name="Tamura K."/>
            <person name="Chung S.J."/>
            <person name="Nakamura S."/>
            <person name="Kuroiwa H."/>
            <person name="Tanaka K."/>
            <person name="Sato N."/>
            <person name="Kuroiwa T."/>
        </authorList>
    </citation>
    <scope>NUCLEOTIDE SEQUENCE [LARGE SCALE GENOMIC DNA]</scope>
    <source>
        <strain evidence="2 3">10D</strain>
    </source>
</reference>
<dbReference type="EMBL" id="AP006484">
    <property type="protein sequence ID" value="BAM78882.1"/>
    <property type="molecule type" value="Genomic_DNA"/>
</dbReference>
<protein>
    <submittedName>
        <fullName evidence="2">Uncharacterized protein</fullName>
    </submittedName>
</protein>
<evidence type="ECO:0000313" key="3">
    <source>
        <dbReference type="Proteomes" id="UP000007014"/>
    </source>
</evidence>
<dbReference type="GeneID" id="16992274"/>
<dbReference type="RefSeq" id="XP_005535168.1">
    <property type="nucleotide sequence ID" value="XM_005535111.1"/>
</dbReference>
<gene>
    <name evidence="2" type="ORF">CYME_CMB066C</name>
</gene>
<evidence type="ECO:0000313" key="2">
    <source>
        <dbReference type="EMBL" id="BAM78882.1"/>
    </source>
</evidence>
<sequence>MASDLTAEVVSALAVLHWGKSTGESRRQAHTFLCNVSKFFSADTIFALGRDLIAANLCYESLTRSAVPDADSNFARVVETAAVQYGFQLLVDLIERSQAEALSARTDTLDMCQTLCAFAVELWNHCHGTLAAGKRAFSCGERRKVAQFLARIVVQYWESSYGSRVLDHLLGSPLESAESMEIFSTIIEEILSAVAEETGIRQSAGAATVQLTADAIGERLVQEGSRIVLVALHMLRCEFTDPGPAFRASLQLLLKLLEGFPVELLLEADVPTSLVLFLRRRFEQMFGDRLVACADYDWLAIEALGCWITRAQPMLPKQRDVLGSLLETLISFVICFDEAYTGDVGLLIDAPIRWEERLSLLQAVIELTFLAFESTLTHLQERPAIWSSFILLLGRLVSHPWASIAELALAFCCRDQVLKTVLTAQCVVVLLDAAWMRCCMDTSLPAYLFTGKDIVENSVLDANDPRWRLMSFVLSRNAEQPKLNSSLRSRTRDFLRKICQNWRDACLDWVVTRAVDRMDCHRNRRSTGPVMEQFCFREEPAHLHSFWRGLLSVRNGQYPSDAESALFIEMLLDETREVMFFTMSEVLAPLLPSLGRGSGVSKPPGVSKTSSRGASSEVGGEENARLTQVLQLGERVEFVLSMVDTLDLDQDANKIHMILHVFFGCAPLLARIEGAQIRTIQAALRVLERIQQLPCTEHARWSAMGLHRREKWFDALCRGILALLLRSEGSETVSGAQVLLPSIQQALREAPMPFPARCSLLKCVPVIVCSLDSPEKSIPVLNALLEETLGIWKTMALQHEVLRDPERFLIAFLAPSADADTNRTCLLQLLTLFEQMLSVSMKHSIWKQTVMFGELLPTTLPQMVAALNHLFSLRPDGRGDISVLAPSRIEIAQWYRLVMEWMLRAGLLPEAIADSRQHRKELLKTRRSFIHISARGLLLFQRMLALDPDPDALKFYREICLRGIPQVDIEYLALIVRHVMKTLLQCEAQAHQGSDIWETDVTEIWLPLLRATAERIGQLAYEEVSDEESSTMDEVLHGAPHANEASSANEAFDQAAVALVELAVAMLKLESCSRRVQLFNWARDFLRKCLDWHFESASRKAFAFLRKHLSFWIHPAEGYLAIDTESLLQLENSIARALTDERWYSRPEDVRKVHAAVNDELYRRGFSPACFTTSELPSKHPNASMFPGENGGERMRALGNVAVRRSFNHGASTQLNEAAMAFPSSKMASQKHRPLSVRLLQSWKKRTQLYTMDLEDESINGDDDTALEGVAVLFG</sequence>
<dbReference type="Proteomes" id="UP000007014">
    <property type="component" value="Chromosome 2"/>
</dbReference>
<dbReference type="HOGENOM" id="CLU_263622_0_0_1"/>